<dbReference type="SUPFAM" id="SSF103084">
    <property type="entry name" value="Holliday junction resolvase RusA"/>
    <property type="match status" value="1"/>
</dbReference>
<keyword evidence="2" id="KW-1185">Reference proteome</keyword>
<dbReference type="Gene3D" id="3.30.1330.70">
    <property type="entry name" value="Holliday junction resolvase RusA"/>
    <property type="match status" value="1"/>
</dbReference>
<sequence length="222" mass="26818">MRTHYLELLKCVELFKEETMRRLYELEPEEKDGFVPGNPLARATPLMVNDYPVYQFSYDGMLPLYKEKDREYLALIRNYYHRITFEAYDYSKVETPLNRAVLVIQHYFRDGIIRDLDNRNRKYIIDAIRQTGLVKDDNWKELSIIEEGLPDKQNHIQVYLLGKENRVNFLNYLEHNSHHLKKIPEVGRRREIESEAKQKPQEEIEDNLFHNEKHHLQELWGK</sequence>
<accession>A0ABV7A3D7</accession>
<dbReference type="RefSeq" id="WP_390303502.1">
    <property type="nucleotide sequence ID" value="NZ_JBHRRZ010000008.1"/>
</dbReference>
<dbReference type="InterPro" id="IPR036614">
    <property type="entry name" value="RusA-like_sf"/>
</dbReference>
<comment type="caution">
    <text evidence="1">The sequence shown here is derived from an EMBL/GenBank/DDBJ whole genome shotgun (WGS) entry which is preliminary data.</text>
</comment>
<evidence type="ECO:0000313" key="1">
    <source>
        <dbReference type="EMBL" id="MFC2947581.1"/>
    </source>
</evidence>
<evidence type="ECO:0000313" key="2">
    <source>
        <dbReference type="Proteomes" id="UP001595387"/>
    </source>
</evidence>
<name>A0ABV7A3D7_9BACI</name>
<gene>
    <name evidence="1" type="ORF">ACFODW_04345</name>
</gene>
<reference evidence="2" key="1">
    <citation type="journal article" date="2019" name="Int. J. Syst. Evol. Microbiol.">
        <title>The Global Catalogue of Microorganisms (GCM) 10K type strain sequencing project: providing services to taxonomists for standard genome sequencing and annotation.</title>
        <authorList>
            <consortium name="The Broad Institute Genomics Platform"/>
            <consortium name="The Broad Institute Genome Sequencing Center for Infectious Disease"/>
            <person name="Wu L."/>
            <person name="Ma J."/>
        </authorList>
    </citation>
    <scope>NUCLEOTIDE SEQUENCE [LARGE SCALE GENOMIC DNA]</scope>
    <source>
        <strain evidence="2">KCTC 13193</strain>
    </source>
</reference>
<protein>
    <submittedName>
        <fullName evidence="1">Uncharacterized protein</fullName>
    </submittedName>
</protein>
<dbReference type="Proteomes" id="UP001595387">
    <property type="component" value="Unassembled WGS sequence"/>
</dbReference>
<organism evidence="1 2">
    <name type="scientific">Virgibacillus sediminis</name>
    <dbReference type="NCBI Taxonomy" id="202260"/>
    <lineage>
        <taxon>Bacteria</taxon>
        <taxon>Bacillati</taxon>
        <taxon>Bacillota</taxon>
        <taxon>Bacilli</taxon>
        <taxon>Bacillales</taxon>
        <taxon>Bacillaceae</taxon>
        <taxon>Virgibacillus</taxon>
    </lineage>
</organism>
<dbReference type="EMBL" id="JBHRRZ010000008">
    <property type="protein sequence ID" value="MFC2947581.1"/>
    <property type="molecule type" value="Genomic_DNA"/>
</dbReference>
<proteinExistence type="predicted"/>